<dbReference type="EMBL" id="KB741282">
    <property type="protein sequence ID" value="ENN70805.1"/>
    <property type="molecule type" value="Genomic_DNA"/>
</dbReference>
<sequence length="426" mass="49785">MNKKARVLSNKQIQTTIDKIKLCCPDYQIQVSDIRNPTKCSVMQFFGNCIYNMDQKFSSLMREEALEQEVFPQGCTQEETMYWKLLKIPTLLTEEFALGDLYTFEPKRLNKLMFVTTRYLLFSNTIIDYMMEVCNSVYEARIKGEQNEARLDEAKQKKLDKVAYLAEVKEENAQLAKLAASIAPQYETTLHLIAEWKGRDKQSREQAEKLKIDLQLIESEIEVLKKKENQLKSKVVPEKEYKKLHQDLQALISDAEGLEEVDNNNGLLELKQNVDYLRMCVQELKSFRLPDELLNLSNLRIHFKTEEQNLEYQVAAQKKEQAEINRLNEQLERELAASIAENEALKTILKESTEEAMLKESKAKAEYKSKQYEQQLETEELQKSIAESETEYEKLQAVFLQKLEEIGKQQEEVRNKFESFPKSLQP</sequence>
<keyword evidence="1" id="KW-0175">Coiled coil</keyword>
<dbReference type="EMBL" id="KB631802">
    <property type="protein sequence ID" value="ERL86257.1"/>
    <property type="molecule type" value="Genomic_DNA"/>
</dbReference>
<organism evidence="2">
    <name type="scientific">Dendroctonus ponderosae</name>
    <name type="common">Mountain pine beetle</name>
    <dbReference type="NCBI Taxonomy" id="77166"/>
    <lineage>
        <taxon>Eukaryota</taxon>
        <taxon>Metazoa</taxon>
        <taxon>Ecdysozoa</taxon>
        <taxon>Arthropoda</taxon>
        <taxon>Hexapoda</taxon>
        <taxon>Insecta</taxon>
        <taxon>Pterygota</taxon>
        <taxon>Neoptera</taxon>
        <taxon>Endopterygota</taxon>
        <taxon>Coleoptera</taxon>
        <taxon>Polyphaga</taxon>
        <taxon>Cucujiformia</taxon>
        <taxon>Curculionidae</taxon>
        <taxon>Scolytinae</taxon>
        <taxon>Dendroctonus</taxon>
    </lineage>
</organism>
<dbReference type="Proteomes" id="UP000030742">
    <property type="component" value="Unassembled WGS sequence"/>
</dbReference>
<dbReference type="OrthoDB" id="6735200at2759"/>
<evidence type="ECO:0000256" key="1">
    <source>
        <dbReference type="SAM" id="Coils"/>
    </source>
</evidence>
<name>N6TNH9_DENPD</name>
<proteinExistence type="predicted"/>
<dbReference type="KEGG" id="dpa:109544941"/>
<accession>N6TNH9</accession>
<keyword evidence="5" id="KW-1185">Reference proteome</keyword>
<feature type="coiled-coil region" evidence="1">
    <location>
        <begin position="207"/>
        <end position="261"/>
    </location>
</feature>
<dbReference type="EnsemblMetazoa" id="XM_019915367.1">
    <property type="protein sequence ID" value="XP_019770926.1"/>
    <property type="gene ID" value="LOC109544941"/>
</dbReference>
<evidence type="ECO:0000313" key="6">
    <source>
        <dbReference type="Proteomes" id="UP000030742"/>
    </source>
</evidence>
<gene>
    <name evidence="4" type="primary">109544941</name>
    <name evidence="3" type="ORF">D910_03667</name>
    <name evidence="2" type="ORF">YQE_12470</name>
</gene>
<dbReference type="Gene3D" id="1.10.418.60">
    <property type="entry name" value="Ncd80 complex, Nuf2 subunit"/>
    <property type="match status" value="1"/>
</dbReference>
<evidence type="ECO:0000313" key="2">
    <source>
        <dbReference type="EMBL" id="ENN70805.1"/>
    </source>
</evidence>
<dbReference type="OMA" id="FLCNEES"/>
<feature type="coiled-coil region" evidence="1">
    <location>
        <begin position="314"/>
        <end position="398"/>
    </location>
</feature>
<dbReference type="HOGENOM" id="CLU_644465_0_0_1"/>
<reference evidence="4" key="2">
    <citation type="submission" date="2024-08" db="UniProtKB">
        <authorList>
            <consortium name="EnsemblMetazoa"/>
        </authorList>
    </citation>
    <scope>IDENTIFICATION</scope>
</reference>
<feature type="non-terminal residue" evidence="2">
    <location>
        <position position="1"/>
    </location>
</feature>
<reference evidence="5 6" key="1">
    <citation type="journal article" date="2013" name="Genome Biol.">
        <title>Draft genome of the mountain pine beetle, Dendroctonus ponderosae Hopkins, a major forest pest.</title>
        <authorList>
            <person name="Keeling C.I."/>
            <person name="Yuen M.M."/>
            <person name="Liao N.Y."/>
            <person name="Docking T.R."/>
            <person name="Chan S.K."/>
            <person name="Taylor G.A."/>
            <person name="Palmquist D.L."/>
            <person name="Jackman S.D."/>
            <person name="Nguyen A."/>
            <person name="Li M."/>
            <person name="Henderson H."/>
            <person name="Janes J.K."/>
            <person name="Zhao Y."/>
            <person name="Pandoh P."/>
            <person name="Moore R."/>
            <person name="Sperling F.A."/>
            <person name="Huber D.P."/>
            <person name="Birol I."/>
            <person name="Jones S.J."/>
            <person name="Bohlmann J."/>
        </authorList>
    </citation>
    <scope>NUCLEOTIDE SEQUENCE</scope>
</reference>
<evidence type="ECO:0000313" key="4">
    <source>
        <dbReference type="EnsemblMetazoa" id="XP_019770926.1"/>
    </source>
</evidence>
<protein>
    <submittedName>
        <fullName evidence="2 4">Uncharacterized protein</fullName>
    </submittedName>
</protein>
<dbReference type="InterPro" id="IPR038275">
    <property type="entry name" value="Nuf2_N_sf"/>
</dbReference>
<evidence type="ECO:0000313" key="5">
    <source>
        <dbReference type="Proteomes" id="UP000019118"/>
    </source>
</evidence>
<dbReference type="Proteomes" id="UP000019118">
    <property type="component" value="Unassembled WGS sequence"/>
</dbReference>
<dbReference type="AlphaFoldDB" id="N6TNH9"/>
<evidence type="ECO:0000313" key="3">
    <source>
        <dbReference type="EMBL" id="ERL86257.1"/>
    </source>
</evidence>